<protein>
    <submittedName>
        <fullName evidence="1">Uncharacterized protein</fullName>
    </submittedName>
</protein>
<evidence type="ECO:0000313" key="4">
    <source>
        <dbReference type="Proteomes" id="UP000520770"/>
    </source>
</evidence>
<keyword evidence="5" id="KW-1185">Reference proteome</keyword>
<dbReference type="EMBL" id="JACIGW010000003">
    <property type="protein sequence ID" value="MBB4349441.1"/>
    <property type="molecule type" value="Genomic_DNA"/>
</dbReference>
<evidence type="ECO:0000313" key="3">
    <source>
        <dbReference type="EMBL" id="MBB4446968.1"/>
    </source>
</evidence>
<name>A0A7W6WQS1_9HYPH</name>
<dbReference type="Proteomes" id="UP000576087">
    <property type="component" value="Unassembled WGS sequence"/>
</dbReference>
<dbReference type="AlphaFoldDB" id="A0A7W6WQS1"/>
<comment type="caution">
    <text evidence="1">The sequence shown here is derived from an EMBL/GenBank/DDBJ whole genome shotgun (WGS) entry which is preliminary data.</text>
</comment>
<evidence type="ECO:0000313" key="1">
    <source>
        <dbReference type="EMBL" id="MBB4349441.1"/>
    </source>
</evidence>
<evidence type="ECO:0000313" key="2">
    <source>
        <dbReference type="EMBL" id="MBB4412337.1"/>
    </source>
</evidence>
<dbReference type="Proteomes" id="UP000524535">
    <property type="component" value="Unassembled WGS sequence"/>
</dbReference>
<dbReference type="Proteomes" id="UP000520770">
    <property type="component" value="Unassembled WGS sequence"/>
</dbReference>
<proteinExistence type="predicted"/>
<evidence type="ECO:0000313" key="6">
    <source>
        <dbReference type="Proteomes" id="UP000576087"/>
    </source>
</evidence>
<dbReference type="EMBL" id="JACIHM010000003">
    <property type="protein sequence ID" value="MBB4446968.1"/>
    <property type="molecule type" value="Genomic_DNA"/>
</dbReference>
<organism evidence="1 4">
    <name type="scientific">Aliirhizobium cellulosilyticum</name>
    <dbReference type="NCBI Taxonomy" id="393664"/>
    <lineage>
        <taxon>Bacteria</taxon>
        <taxon>Pseudomonadati</taxon>
        <taxon>Pseudomonadota</taxon>
        <taxon>Alphaproteobacteria</taxon>
        <taxon>Hyphomicrobiales</taxon>
        <taxon>Rhizobiaceae</taxon>
        <taxon>Aliirhizobium</taxon>
    </lineage>
</organism>
<sequence length="53" mass="6104">MPANMGFMVAQHIKQFRLPETFPEVVTQASPCQEGYRTIKKGQHAQALRHRHT</sequence>
<accession>A0A7W6WQS1</accession>
<reference evidence="4 5" key="1">
    <citation type="submission" date="2020-08" db="EMBL/GenBank/DDBJ databases">
        <title>Genomic Encyclopedia of Type Strains, Phase IV (KMG-V): Genome sequencing to study the core and pangenomes of soil and plant-associated prokaryotes.</title>
        <authorList>
            <person name="Whitman W."/>
        </authorList>
    </citation>
    <scope>NUCLEOTIDE SEQUENCE [LARGE SCALE GENOMIC DNA]</scope>
    <source>
        <strain evidence="2 5">SEMIA 444</strain>
        <strain evidence="1 4">SEMIA 448</strain>
        <strain evidence="3 6">SEMIA 452</strain>
    </source>
</reference>
<gene>
    <name evidence="2" type="ORF">GGE31_002850</name>
    <name evidence="1" type="ORF">GGE33_003203</name>
    <name evidence="3" type="ORF">GGE35_002790</name>
</gene>
<evidence type="ECO:0000313" key="5">
    <source>
        <dbReference type="Proteomes" id="UP000524535"/>
    </source>
</evidence>
<dbReference type="EMBL" id="JACIGY010000003">
    <property type="protein sequence ID" value="MBB4412337.1"/>
    <property type="molecule type" value="Genomic_DNA"/>
</dbReference>